<evidence type="ECO:0000313" key="6">
    <source>
        <dbReference type="Proteomes" id="UP001597110"/>
    </source>
</evidence>
<name>A0ABW2Y975_9GAMM</name>
<accession>A0ABW2Y975</accession>
<dbReference type="Proteomes" id="UP001597110">
    <property type="component" value="Unassembled WGS sequence"/>
</dbReference>
<evidence type="ECO:0000259" key="4">
    <source>
        <dbReference type="PROSITE" id="PS50930"/>
    </source>
</evidence>
<organism evidence="5 6">
    <name type="scientific">Lysobacter brunescens</name>
    <dbReference type="NCBI Taxonomy" id="262323"/>
    <lineage>
        <taxon>Bacteria</taxon>
        <taxon>Pseudomonadati</taxon>
        <taxon>Pseudomonadota</taxon>
        <taxon>Gammaproteobacteria</taxon>
        <taxon>Lysobacterales</taxon>
        <taxon>Lysobacteraceae</taxon>
        <taxon>Lysobacter</taxon>
    </lineage>
</organism>
<dbReference type="InterPro" id="IPR011006">
    <property type="entry name" value="CheY-like_superfamily"/>
</dbReference>
<evidence type="ECO:0000256" key="2">
    <source>
        <dbReference type="PROSITE-ProRule" id="PRU00169"/>
    </source>
</evidence>
<feature type="domain" description="HTH LytTR-type" evidence="4">
    <location>
        <begin position="142"/>
        <end position="247"/>
    </location>
</feature>
<dbReference type="Gene3D" id="3.40.50.2300">
    <property type="match status" value="1"/>
</dbReference>
<dbReference type="Pfam" id="PF04397">
    <property type="entry name" value="LytTR"/>
    <property type="match status" value="1"/>
</dbReference>
<feature type="modified residue" description="4-aspartylphosphate" evidence="2">
    <location>
        <position position="53"/>
    </location>
</feature>
<dbReference type="SMART" id="SM00850">
    <property type="entry name" value="LytTR"/>
    <property type="match status" value="1"/>
</dbReference>
<reference evidence="6" key="1">
    <citation type="journal article" date="2019" name="Int. J. Syst. Evol. Microbiol.">
        <title>The Global Catalogue of Microorganisms (GCM) 10K type strain sequencing project: providing services to taxonomists for standard genome sequencing and annotation.</title>
        <authorList>
            <consortium name="The Broad Institute Genomics Platform"/>
            <consortium name="The Broad Institute Genome Sequencing Center for Infectious Disease"/>
            <person name="Wu L."/>
            <person name="Ma J."/>
        </authorList>
    </citation>
    <scope>NUCLEOTIDE SEQUENCE [LARGE SCALE GENOMIC DNA]</scope>
    <source>
        <strain evidence="6">CCUG 55585</strain>
    </source>
</reference>
<dbReference type="InterPro" id="IPR001789">
    <property type="entry name" value="Sig_transdc_resp-reg_receiver"/>
</dbReference>
<dbReference type="SMART" id="SM00448">
    <property type="entry name" value="REC"/>
    <property type="match status" value="1"/>
</dbReference>
<evidence type="ECO:0000256" key="1">
    <source>
        <dbReference type="ARBA" id="ARBA00023012"/>
    </source>
</evidence>
<gene>
    <name evidence="5" type="ORF">ACFQ0E_05710</name>
</gene>
<keyword evidence="6" id="KW-1185">Reference proteome</keyword>
<feature type="domain" description="Response regulatory" evidence="3">
    <location>
        <begin position="2"/>
        <end position="115"/>
    </location>
</feature>
<dbReference type="PANTHER" id="PTHR37299:SF1">
    <property type="entry name" value="STAGE 0 SPORULATION PROTEIN A HOMOLOG"/>
    <property type="match status" value="1"/>
</dbReference>
<evidence type="ECO:0000313" key="5">
    <source>
        <dbReference type="EMBL" id="MFD0725094.1"/>
    </source>
</evidence>
<keyword evidence="1" id="KW-0902">Two-component regulatory system</keyword>
<dbReference type="PROSITE" id="PS50110">
    <property type="entry name" value="RESPONSE_REGULATORY"/>
    <property type="match status" value="1"/>
</dbReference>
<comment type="caution">
    <text evidence="5">The sequence shown here is derived from an EMBL/GenBank/DDBJ whole genome shotgun (WGS) entry which is preliminary data.</text>
</comment>
<protein>
    <submittedName>
        <fullName evidence="5">LytR/AlgR family response regulator transcription factor</fullName>
    </submittedName>
</protein>
<sequence>MRVVIIDDEPLARSGLRARLAAHPDLQVAAEYADGPAAIEGLRAVPVDLAFVDVQMPGASGLDVLASLPEPVRPMAILLTAHDRFAVRAFALRAIDYLLKPVDDARFEEALDRARELHRWRWQSAPTTATHVASASARVRRFEVRVGRRMRYVDADAIAWIEADGDYACLHVDGQRHLVRDTLGRLMEKLDPARFVRVHRSAIVRVDCIDELQPLANRDAILRLRDGTPVRASRSYIDPLLRRLAGMDPDGVA</sequence>
<dbReference type="InterPro" id="IPR046947">
    <property type="entry name" value="LytR-like"/>
</dbReference>
<dbReference type="Gene3D" id="2.40.50.1020">
    <property type="entry name" value="LytTr DNA-binding domain"/>
    <property type="match status" value="1"/>
</dbReference>
<dbReference type="InterPro" id="IPR007492">
    <property type="entry name" value="LytTR_DNA-bd_dom"/>
</dbReference>
<dbReference type="EMBL" id="JBHTIF010000001">
    <property type="protein sequence ID" value="MFD0725094.1"/>
    <property type="molecule type" value="Genomic_DNA"/>
</dbReference>
<dbReference type="PANTHER" id="PTHR37299">
    <property type="entry name" value="TRANSCRIPTIONAL REGULATOR-RELATED"/>
    <property type="match status" value="1"/>
</dbReference>
<evidence type="ECO:0000259" key="3">
    <source>
        <dbReference type="PROSITE" id="PS50110"/>
    </source>
</evidence>
<dbReference type="PROSITE" id="PS50930">
    <property type="entry name" value="HTH_LYTTR"/>
    <property type="match status" value="1"/>
</dbReference>
<dbReference type="Pfam" id="PF00072">
    <property type="entry name" value="Response_reg"/>
    <property type="match status" value="1"/>
</dbReference>
<keyword evidence="2" id="KW-0597">Phosphoprotein</keyword>
<dbReference type="RefSeq" id="WP_386824050.1">
    <property type="nucleotide sequence ID" value="NZ_JBHTIF010000001.1"/>
</dbReference>
<dbReference type="SUPFAM" id="SSF52172">
    <property type="entry name" value="CheY-like"/>
    <property type="match status" value="1"/>
</dbReference>
<proteinExistence type="predicted"/>